<organism evidence="2 3">
    <name type="scientific">Flavivirga spongiicola</name>
    <dbReference type="NCBI Taxonomy" id="421621"/>
    <lineage>
        <taxon>Bacteria</taxon>
        <taxon>Pseudomonadati</taxon>
        <taxon>Bacteroidota</taxon>
        <taxon>Flavobacteriia</taxon>
        <taxon>Flavobacteriales</taxon>
        <taxon>Flavobacteriaceae</taxon>
        <taxon>Flavivirga</taxon>
    </lineage>
</organism>
<dbReference type="RefSeq" id="WP_303306671.1">
    <property type="nucleotide sequence ID" value="NZ_JAODOP010000004.1"/>
</dbReference>
<evidence type="ECO:0000256" key="1">
    <source>
        <dbReference type="SAM" id="Coils"/>
    </source>
</evidence>
<evidence type="ECO:0008006" key="4">
    <source>
        <dbReference type="Google" id="ProtNLM"/>
    </source>
</evidence>
<dbReference type="EMBL" id="JAODOP010000004">
    <property type="protein sequence ID" value="MEF3834341.1"/>
    <property type="molecule type" value="Genomic_DNA"/>
</dbReference>
<accession>A0ABU7XVC9</accession>
<keyword evidence="3" id="KW-1185">Reference proteome</keyword>
<sequence>MRKVIFSLSLIIGHLGFGQTAELNRNNQAAISFLPGNGNSIFHINHGLNNDLNISQGTNVGAGNIMTIKNFGSVGIGTTSPSQKLHISSGLIRLDDVYAIEWGGTNARIYGSNSGDYLRFRTGNIDRMHIASNGSVGIGTTGPNALLDIYSDKSTDHWISRMNTNGSNWSGFWEASDNVNLILRDGTGNADIYLRPNADSYINSGYFGIGTTNPVERLHVNGTTTITGDIGNVTSPHWQTGAHTLELQNGDGGDVVLSFHRAGHTNAAIKHSALGGLIFSGSGNYDDNHLYLKNNGDFGIGTTDTKGFKLGVNGDIAATEVKVATYANWADFVFKKNYDLPTLKEVEQHIKENGHLKDIPSAEEVKKDGFFLGEMDSKLLQKIEELTLYTIEQEKEIEMLKKENEALKSLSKRLAEIEQLLNSKK</sequence>
<proteinExistence type="predicted"/>
<reference evidence="2 3" key="1">
    <citation type="submission" date="2022-09" db="EMBL/GenBank/DDBJ databases">
        <title>Genome sequencing of Flavivirga sp. MEBiC05379.</title>
        <authorList>
            <person name="Oh H.-M."/>
            <person name="Kwon K.K."/>
            <person name="Park M.J."/>
            <person name="Yang S.-H."/>
        </authorList>
    </citation>
    <scope>NUCLEOTIDE SEQUENCE [LARGE SCALE GENOMIC DNA]</scope>
    <source>
        <strain evidence="2 3">MEBiC05379</strain>
    </source>
</reference>
<evidence type="ECO:0000313" key="2">
    <source>
        <dbReference type="EMBL" id="MEF3834341.1"/>
    </source>
</evidence>
<keyword evidence="1" id="KW-0175">Coiled coil</keyword>
<gene>
    <name evidence="2" type="ORF">N1F79_14485</name>
</gene>
<comment type="caution">
    <text evidence="2">The sequence shown here is derived from an EMBL/GenBank/DDBJ whole genome shotgun (WGS) entry which is preliminary data.</text>
</comment>
<protein>
    <recommendedName>
        <fullName evidence="4">Peptidase S74 domain-containing protein</fullName>
    </recommendedName>
</protein>
<feature type="coiled-coil region" evidence="1">
    <location>
        <begin position="383"/>
        <end position="420"/>
    </location>
</feature>
<name>A0ABU7XVC9_9FLAO</name>
<evidence type="ECO:0000313" key="3">
    <source>
        <dbReference type="Proteomes" id="UP001337305"/>
    </source>
</evidence>
<dbReference type="Proteomes" id="UP001337305">
    <property type="component" value="Unassembled WGS sequence"/>
</dbReference>